<reference evidence="1 2" key="1">
    <citation type="submission" date="2019-02" db="EMBL/GenBank/DDBJ databases">
        <title>Deep-cultivation of Planctomycetes and their phenomic and genomic characterization uncovers novel biology.</title>
        <authorList>
            <person name="Wiegand S."/>
            <person name="Jogler M."/>
            <person name="Boedeker C."/>
            <person name="Pinto D."/>
            <person name="Vollmers J."/>
            <person name="Rivas-Marin E."/>
            <person name="Kohn T."/>
            <person name="Peeters S.H."/>
            <person name="Heuer A."/>
            <person name="Rast P."/>
            <person name="Oberbeckmann S."/>
            <person name="Bunk B."/>
            <person name="Jeske O."/>
            <person name="Meyerdierks A."/>
            <person name="Storesund J.E."/>
            <person name="Kallscheuer N."/>
            <person name="Luecker S."/>
            <person name="Lage O.M."/>
            <person name="Pohl T."/>
            <person name="Merkel B.J."/>
            <person name="Hornburger P."/>
            <person name="Mueller R.-W."/>
            <person name="Bruemmer F."/>
            <person name="Labrenz M."/>
            <person name="Spormann A.M."/>
            <person name="Op den Camp H."/>
            <person name="Overmann J."/>
            <person name="Amann R."/>
            <person name="Jetten M.S.M."/>
            <person name="Mascher T."/>
            <person name="Medema M.H."/>
            <person name="Devos D.P."/>
            <person name="Kaster A.-K."/>
            <person name="Ovreas L."/>
            <person name="Rohde M."/>
            <person name="Galperin M.Y."/>
            <person name="Jogler C."/>
        </authorList>
    </citation>
    <scope>NUCLEOTIDE SEQUENCE [LARGE SCALE GENOMIC DNA]</scope>
    <source>
        <strain evidence="1 2">EC9</strain>
    </source>
</reference>
<dbReference type="OrthoDB" id="222862at2"/>
<organism evidence="1 2">
    <name type="scientific">Rosistilla ulvae</name>
    <dbReference type="NCBI Taxonomy" id="1930277"/>
    <lineage>
        <taxon>Bacteria</taxon>
        <taxon>Pseudomonadati</taxon>
        <taxon>Planctomycetota</taxon>
        <taxon>Planctomycetia</taxon>
        <taxon>Pirellulales</taxon>
        <taxon>Pirellulaceae</taxon>
        <taxon>Rosistilla</taxon>
    </lineage>
</organism>
<dbReference type="KEGG" id="ruv:EC9_45060"/>
<dbReference type="Proteomes" id="UP000319557">
    <property type="component" value="Chromosome"/>
</dbReference>
<evidence type="ECO:0000313" key="2">
    <source>
        <dbReference type="Proteomes" id="UP000319557"/>
    </source>
</evidence>
<sequence length="722" mass="80834">MNCTHKTITTFAPRLILDGVLLLIACFVVGCDSETDIYPPAPFEHVGEGFPEIIALTSEPLVDDQPAFDEYWERRSAVFEKARDETILAGAPEIEKDLFDAAHDENFALARKLADQVLQENPDSLVGLYAMAHVEAYAENDFAYALNSIRRARAQAEAMGRRNPRDPIGQEWYIWILATEWHILFSLDRSEEVIAAAERIEQIYAPVPWMKDFSLIKLERFDEARAEIAKYRGLGTFDLDADNSVMVIEDKLKRRESSLEAARAMCQRFPERRVLQYNLGLAAISNASFAEAEQAFLAAAAATDDSASTTPYVPLAALLVQQGRFPEALDALKQAQIDRGQREPYTLHNDEANTNLAIASVLLAYNEADLALRFARRATESPDRAGSTSINERELRISDGLVLWTIQKYAREELQEQLSIGAVPSGAALAQLASLQTALWQTKQKFTSELIHSLTVDLVRPHRAGGIGIESQILSWHQFMLLDLIPLGVLEVALSAAEKGETPDWVSPYQQAIRAGIRMRKHDDAEALRLATAALEKLPPRAEKVFRGFVAAIAGQAAWRLDQPDEAIGHWSTAMRDFPQAFRLLDIQIPIRLSHQGSDLEQKVVATLASSSRFFEDPRGCEIIVRPFQDQQLLIEMFRNDRSRHLEILVPISSEEGFVETTVELFHQRFFQPLVELTQADLGSLDGSPVAARMRREVDQLLSDFIQAEQPSSDSEPQSDPM</sequence>
<keyword evidence="2" id="KW-1185">Reference proteome</keyword>
<dbReference type="SUPFAM" id="SSF48452">
    <property type="entry name" value="TPR-like"/>
    <property type="match status" value="2"/>
</dbReference>
<dbReference type="PROSITE" id="PS51257">
    <property type="entry name" value="PROKAR_LIPOPROTEIN"/>
    <property type="match status" value="1"/>
</dbReference>
<evidence type="ECO:0000313" key="1">
    <source>
        <dbReference type="EMBL" id="QDS90299.1"/>
    </source>
</evidence>
<evidence type="ECO:0008006" key="3">
    <source>
        <dbReference type="Google" id="ProtNLM"/>
    </source>
</evidence>
<proteinExistence type="predicted"/>
<dbReference type="RefSeq" id="WP_145348132.1">
    <property type="nucleotide sequence ID" value="NZ_CP036261.1"/>
</dbReference>
<gene>
    <name evidence="1" type="ORF">EC9_45060</name>
</gene>
<dbReference type="AlphaFoldDB" id="A0A517M5Z8"/>
<dbReference type="Gene3D" id="1.25.40.10">
    <property type="entry name" value="Tetratricopeptide repeat domain"/>
    <property type="match status" value="1"/>
</dbReference>
<dbReference type="InterPro" id="IPR011990">
    <property type="entry name" value="TPR-like_helical_dom_sf"/>
</dbReference>
<dbReference type="EMBL" id="CP036261">
    <property type="protein sequence ID" value="QDS90299.1"/>
    <property type="molecule type" value="Genomic_DNA"/>
</dbReference>
<name>A0A517M5Z8_9BACT</name>
<accession>A0A517M5Z8</accession>
<protein>
    <recommendedName>
        <fullName evidence="3">Tetratricopeptide repeat protein</fullName>
    </recommendedName>
</protein>